<dbReference type="GO" id="GO:0005737">
    <property type="term" value="C:cytoplasm"/>
    <property type="evidence" value="ECO:0007669"/>
    <property type="project" value="TreeGrafter"/>
</dbReference>
<dbReference type="CDD" id="cd18622">
    <property type="entry name" value="GH32_Inu-like"/>
    <property type="match status" value="1"/>
</dbReference>
<evidence type="ECO:0000256" key="2">
    <source>
        <dbReference type="ARBA" id="ARBA00022801"/>
    </source>
</evidence>
<dbReference type="OrthoDB" id="9759709at2"/>
<dbReference type="PANTHER" id="PTHR42800:SF1">
    <property type="entry name" value="EXOINULINASE INUD (AFU_ORTHOLOGUE AFUA_5G00480)"/>
    <property type="match status" value="1"/>
</dbReference>
<evidence type="ECO:0000256" key="4">
    <source>
        <dbReference type="RuleBase" id="RU362110"/>
    </source>
</evidence>
<dbReference type="Pfam" id="PF08244">
    <property type="entry name" value="Glyco_hydro_32C"/>
    <property type="match status" value="1"/>
</dbReference>
<evidence type="ECO:0000313" key="8">
    <source>
        <dbReference type="Proteomes" id="UP000249890"/>
    </source>
</evidence>
<evidence type="ECO:0000259" key="5">
    <source>
        <dbReference type="Pfam" id="PF00251"/>
    </source>
</evidence>
<dbReference type="PROSITE" id="PS00609">
    <property type="entry name" value="GLYCOSYL_HYDROL_F32"/>
    <property type="match status" value="1"/>
</dbReference>
<dbReference type="InterPro" id="IPR001362">
    <property type="entry name" value="Glyco_hydro_32"/>
</dbReference>
<evidence type="ECO:0000256" key="1">
    <source>
        <dbReference type="ARBA" id="ARBA00009902"/>
    </source>
</evidence>
<dbReference type="Pfam" id="PF00251">
    <property type="entry name" value="Glyco_hydro_32N"/>
    <property type="match status" value="1"/>
</dbReference>
<gene>
    <name evidence="7" type="ORF">B9T62_02940</name>
</gene>
<dbReference type="GO" id="GO:0005987">
    <property type="term" value="P:sucrose catabolic process"/>
    <property type="evidence" value="ECO:0007669"/>
    <property type="project" value="TreeGrafter"/>
</dbReference>
<dbReference type="RefSeq" id="WP_087913872.1">
    <property type="nucleotide sequence ID" value="NZ_CP021780.1"/>
</dbReference>
<dbReference type="SUPFAM" id="SSF75005">
    <property type="entry name" value="Arabinanase/levansucrase/invertase"/>
    <property type="match status" value="1"/>
</dbReference>
<dbReference type="InterPro" id="IPR018053">
    <property type="entry name" value="Glyco_hydro_32_AS"/>
</dbReference>
<protein>
    <submittedName>
        <fullName evidence="7">Glycoside hydrolase</fullName>
    </submittedName>
</protein>
<dbReference type="PANTHER" id="PTHR42800">
    <property type="entry name" value="EXOINULINASE INUD (AFU_ORTHOLOGUE AFUA_5G00480)"/>
    <property type="match status" value="1"/>
</dbReference>
<keyword evidence="2 4" id="KW-0378">Hydrolase</keyword>
<dbReference type="Gene3D" id="2.60.120.560">
    <property type="entry name" value="Exo-inulinase, domain 1"/>
    <property type="match status" value="1"/>
</dbReference>
<dbReference type="GO" id="GO:0004575">
    <property type="term" value="F:sucrose alpha-glucosidase activity"/>
    <property type="evidence" value="ECO:0007669"/>
    <property type="project" value="TreeGrafter"/>
</dbReference>
<evidence type="ECO:0000259" key="6">
    <source>
        <dbReference type="Pfam" id="PF08244"/>
    </source>
</evidence>
<dbReference type="Gene3D" id="2.115.10.20">
    <property type="entry name" value="Glycosyl hydrolase domain, family 43"/>
    <property type="match status" value="1"/>
</dbReference>
<organism evidence="7 8">
    <name type="scientific">Paenibacillus donghaensis</name>
    <dbReference type="NCBI Taxonomy" id="414771"/>
    <lineage>
        <taxon>Bacteria</taxon>
        <taxon>Bacillati</taxon>
        <taxon>Bacillota</taxon>
        <taxon>Bacilli</taxon>
        <taxon>Bacillales</taxon>
        <taxon>Paenibacillaceae</taxon>
        <taxon>Paenibacillus</taxon>
    </lineage>
</organism>
<dbReference type="SUPFAM" id="SSF49899">
    <property type="entry name" value="Concanavalin A-like lectins/glucanases"/>
    <property type="match status" value="1"/>
</dbReference>
<evidence type="ECO:0000256" key="3">
    <source>
        <dbReference type="ARBA" id="ARBA00023295"/>
    </source>
</evidence>
<dbReference type="InterPro" id="IPR023296">
    <property type="entry name" value="Glyco_hydro_beta-prop_sf"/>
</dbReference>
<dbReference type="SMART" id="SM00640">
    <property type="entry name" value="Glyco_32"/>
    <property type="match status" value="1"/>
</dbReference>
<feature type="domain" description="Glycosyl hydrolase family 32 C-terminal" evidence="6">
    <location>
        <begin position="355"/>
        <end position="482"/>
    </location>
</feature>
<dbReference type="AlphaFoldDB" id="A0A2Z2KCZ9"/>
<dbReference type="InterPro" id="IPR013320">
    <property type="entry name" value="ConA-like_dom_sf"/>
</dbReference>
<sequence>MSAITKQNYRGAYHFSPQAKWMNDPNGMVYFEGEYHLFFQHHPGGMTMGAMHWGHAVSKDLVTWEELDVALAPDELGMIFSGSAVVDWKNTTGFFEDKPGLVAIFTHHLDMPEGKPAVQRQSLAYSKDNGRTWTKYAGNPVLEHDAFIDFRDPKVFWNQETNEWVMIVACGQTVGLYHSPDLIHWTHASEFGEGIGSHDGVWECPDLFPLAVDGDKSNTQWVMLVSIGADPACVEGSRTQYFTGDFDGKVFTPDEESRNIRWLDYGRDNYAGVSWSDVPEEDGRRLFLGWMSNWMYASQTPAEEFRGAMTLPRELYLESREGRILLVQKPAQELEAARLPVLSLKDVSVQEINASLANLQLQSYEIVAKLTRGMSAGFKVRTGAGEQTVIGIDAKTQELYVDRQASGQHDFHEWFAGRHSVELEAPGEIDDLRIYVDRTSVEVFGNRGQAVITDLIFPKPESAGLAVFADNEEILFISLDVYNLSLPAANGDNQYSEG</sequence>
<evidence type="ECO:0000313" key="7">
    <source>
        <dbReference type="EMBL" id="ASA19849.1"/>
    </source>
</evidence>
<reference evidence="7 8" key="1">
    <citation type="submission" date="2017-06" db="EMBL/GenBank/DDBJ databases">
        <title>Complete genome sequence of Paenibacillus donghaensis KCTC 13049T isolated from East Sea sediment, South Korea.</title>
        <authorList>
            <person name="Jung B.K."/>
            <person name="Hong S.-J."/>
            <person name="Shin J.-H."/>
        </authorList>
    </citation>
    <scope>NUCLEOTIDE SEQUENCE [LARGE SCALE GENOMIC DNA]</scope>
    <source>
        <strain evidence="7 8">KCTC 13049</strain>
    </source>
</reference>
<dbReference type="Proteomes" id="UP000249890">
    <property type="component" value="Chromosome"/>
</dbReference>
<dbReference type="InterPro" id="IPR013148">
    <property type="entry name" value="Glyco_hydro_32_N"/>
</dbReference>
<comment type="similarity">
    <text evidence="1 4">Belongs to the glycosyl hydrolase 32 family.</text>
</comment>
<feature type="domain" description="Glycosyl hydrolase family 32 N-terminal" evidence="5">
    <location>
        <begin position="14"/>
        <end position="330"/>
    </location>
</feature>
<accession>A0A2Z2KCZ9</accession>
<dbReference type="InterPro" id="IPR013189">
    <property type="entry name" value="Glyco_hydro_32_C"/>
</dbReference>
<keyword evidence="8" id="KW-1185">Reference proteome</keyword>
<dbReference type="KEGG" id="pdh:B9T62_02940"/>
<name>A0A2Z2KCZ9_9BACL</name>
<proteinExistence type="inferred from homology"/>
<dbReference type="EMBL" id="CP021780">
    <property type="protein sequence ID" value="ASA19849.1"/>
    <property type="molecule type" value="Genomic_DNA"/>
</dbReference>
<keyword evidence="3 4" id="KW-0326">Glycosidase</keyword>